<feature type="domain" description="Tip attachment protein J central straight fiber" evidence="2">
    <location>
        <begin position="1075"/>
        <end position="1180"/>
    </location>
</feature>
<feature type="domain" description="Tip attachment protein J HDII-ins2" evidence="4">
    <location>
        <begin position="91"/>
        <end position="218"/>
    </location>
</feature>
<dbReference type="InterPro" id="IPR053171">
    <property type="entry name" value="Viral_Tip_Attach_Protein"/>
</dbReference>
<feature type="domain" description="Tip attachment protein J" evidence="3">
    <location>
        <begin position="341"/>
        <end position="502"/>
    </location>
</feature>
<dbReference type="RefSeq" id="WP_190478531.1">
    <property type="nucleotide sequence ID" value="NZ_JACOFT010000002.1"/>
</dbReference>
<protein>
    <submittedName>
        <fullName evidence="5">Phage tail protein</fullName>
    </submittedName>
</protein>
<dbReference type="InterPro" id="IPR055385">
    <property type="entry name" value="GpJ_HDII-ins2"/>
</dbReference>
<comment type="caution">
    <text evidence="5">The sequence shown here is derived from an EMBL/GenBank/DDBJ whole genome shotgun (WGS) entry which is preliminary data.</text>
</comment>
<organism evidence="5 6">
    <name type="scientific">Undibacterium aquatile</name>
    <dbReference type="NCBI Taxonomy" id="1537398"/>
    <lineage>
        <taxon>Bacteria</taxon>
        <taxon>Pseudomonadati</taxon>
        <taxon>Pseudomonadota</taxon>
        <taxon>Betaproteobacteria</taxon>
        <taxon>Burkholderiales</taxon>
        <taxon>Oxalobacteraceae</taxon>
        <taxon>Undibacterium</taxon>
    </lineage>
</organism>
<dbReference type="Proteomes" id="UP000637632">
    <property type="component" value="Unassembled WGS sequence"/>
</dbReference>
<proteinExistence type="predicted"/>
<dbReference type="InterPro" id="IPR003961">
    <property type="entry name" value="FN3_dom"/>
</dbReference>
<evidence type="ECO:0000259" key="4">
    <source>
        <dbReference type="Pfam" id="PF24801"/>
    </source>
</evidence>
<dbReference type="InterPro" id="IPR013783">
    <property type="entry name" value="Ig-like_fold"/>
</dbReference>
<feature type="region of interest" description="Disordered" evidence="1">
    <location>
        <begin position="1"/>
        <end position="23"/>
    </location>
</feature>
<dbReference type="SUPFAM" id="SSF49265">
    <property type="entry name" value="Fibronectin type III"/>
    <property type="match status" value="1"/>
</dbReference>
<dbReference type="InterPro" id="IPR032876">
    <property type="entry name" value="J_dom"/>
</dbReference>
<accession>A0ABR6XEJ7</accession>
<keyword evidence="6" id="KW-1185">Reference proteome</keyword>
<feature type="compositionally biased region" description="Gly residues" evidence="1">
    <location>
        <begin position="9"/>
        <end position="19"/>
    </location>
</feature>
<dbReference type="PANTHER" id="PTHR36251:SF2">
    <property type="entry name" value="GIFSY-2 PROPHAGE HOST SPECIFICITY PROTEIN J, PHAGE LAMBDA"/>
    <property type="match status" value="1"/>
</dbReference>
<dbReference type="Pfam" id="PF24801">
    <property type="entry name" value="FNIII-A_GpJ"/>
    <property type="match status" value="1"/>
</dbReference>
<reference evidence="5 6" key="1">
    <citation type="submission" date="2020-08" db="EMBL/GenBank/DDBJ databases">
        <title>Novel species isolated from subtropical streams in China.</title>
        <authorList>
            <person name="Lu H."/>
        </authorList>
    </citation>
    <scope>NUCLEOTIDE SEQUENCE [LARGE SCALE GENOMIC DNA]</scope>
    <source>
        <strain evidence="5 6">CCTCC AB 2015119</strain>
    </source>
</reference>
<dbReference type="Gene3D" id="2.60.40.10">
    <property type="entry name" value="Immunoglobulins"/>
    <property type="match status" value="2"/>
</dbReference>
<sequence>MREIIGYKGKSGSGGGGGSETPDSLHSISYAKVLDLVSEGEIQGLVDGMKSVYFNETPLQNADGTYNFKGATVDFRPGTQVQDPIDGFPDVSNEIGVGVELRSTSPWTKSLSNTQLTSISIRLGINALTKADTSNGNINGYTVAYKIELSTDGSAYEVVVDTAFSGKTTSQYQRSHRIKLPKAMTGWTVRVVRTTPNANSSTTADTTSILTYTELIDARMRYPMSAIVGVQIDAAQFQSIPTRAYDLYGRILSVPSNYDPVARTYSGIWNGTFKPAWTNNPAWIFYDLLINGRYGLGNLIPSSYVDKWGLYQIAQYCDQMVPDGHGGTEPRFTCNLYLQSAAEAYKVLQDLAALFRGITYWAGGTIVASADMPQDPTYIFTAANVIDGKFHNTGSSKKTRYTVAVVSWNDPANFYKQKSEYVQDDDGLIRYGVQQLNITAFGCSSQGQAQRAGKWALLTSRLETDVVTFGVALDALVVAPGQVVRIANPNKAGRRNGGRIRAASGRVVTLDKAPVIAAGDSLSVILPTGISETKVVSSVSGNDVTVEGEWSVMPQAPAIWSVDSAALVAPTYRIISITQKDSLSFEISAIRHEPGKFGYIDNGTKIQRQPVTVLATIPNAPTNLMFSSNTYWVDPSLSATDGILSWFGQAPKYIVTWRREDGSWTTDTVQASSYEIKGMLAGSYSFTVTAVSATGTKSQTVDFNAQVSPGGGSAVAPSLGLTTTSKVFGIDVAWTVDDATMLHLSASEIWYSKSTQIANAVKLASISAPQVSFSLTGLAAGDEYYFWVRLIDKRNSISDFYPTGAGIRGVSSTDAKNILDYLNGKISKTQLAIDLLKPIDDIKEIDTRLIDIETAIVNIPDGSALQSLVSRQENSIRDGEAMAALHLIAFSDADKSISVTRSETSAKYAENLAQITDLQQVVTDSNQALSQRVTTMKSAYDDNFAAIQTKQETLATSQLAQASKVEVLQVRMGEATASIQSEITARVTADSAQASRIDTLAVKVDQNTAAIQNEQYVRATADSAQAGRLDTLTVKVDQNTAAIQTEISARADALGSLAVKVDTVTAKANDTSATVQNVSTAVANINGDLSAMQTIKTQIVSGGRTIIAGIGVGVNSRNGVTESQVLLSAQRVAIIDESTGTLQTPFVVQGGQVFINQAVIGEEWITTAHIKTANVDTLQIKGNAVTVPVGAFAQASSVSVSVYLDGDYPVFVQGSLTQSFYSAITLQRDGTQLWGEIPGAGTMASRGIIDRPGAGYHTYVLQSNDSRNTNGASLFIQVIKR</sequence>
<evidence type="ECO:0000259" key="2">
    <source>
        <dbReference type="Pfam" id="PF09327"/>
    </source>
</evidence>
<evidence type="ECO:0000313" key="5">
    <source>
        <dbReference type="EMBL" id="MBC3811324.1"/>
    </source>
</evidence>
<dbReference type="Pfam" id="PF13550">
    <property type="entry name" value="Phage-tail_3"/>
    <property type="match status" value="1"/>
</dbReference>
<dbReference type="Pfam" id="PF09327">
    <property type="entry name" value="Phage_Tail_Tip"/>
    <property type="match status" value="1"/>
</dbReference>
<dbReference type="InterPro" id="IPR015406">
    <property type="entry name" value="GpJ_CSF"/>
</dbReference>
<evidence type="ECO:0000313" key="6">
    <source>
        <dbReference type="Proteomes" id="UP000637632"/>
    </source>
</evidence>
<dbReference type="PANTHER" id="PTHR36251">
    <property type="entry name" value="FELS-1 PROPHAGE HOST SPECIFICITY PROTEIN-RELATED"/>
    <property type="match status" value="1"/>
</dbReference>
<evidence type="ECO:0000256" key="1">
    <source>
        <dbReference type="SAM" id="MobiDB-lite"/>
    </source>
</evidence>
<gene>
    <name evidence="5" type="ORF">H8K26_07700</name>
</gene>
<dbReference type="EMBL" id="JACOFT010000002">
    <property type="protein sequence ID" value="MBC3811324.1"/>
    <property type="molecule type" value="Genomic_DNA"/>
</dbReference>
<evidence type="ECO:0000259" key="3">
    <source>
        <dbReference type="Pfam" id="PF13550"/>
    </source>
</evidence>
<dbReference type="CDD" id="cd00063">
    <property type="entry name" value="FN3"/>
    <property type="match status" value="1"/>
</dbReference>
<name>A0ABR6XEJ7_9BURK</name>
<dbReference type="InterPro" id="IPR036116">
    <property type="entry name" value="FN3_sf"/>
</dbReference>